<dbReference type="PANTHER" id="PTHR30203">
    <property type="entry name" value="OUTER MEMBRANE CATION EFFLUX PROTEIN"/>
    <property type="match status" value="1"/>
</dbReference>
<dbReference type="PROSITE" id="PS51257">
    <property type="entry name" value="PROKAR_LIPOPROTEIN"/>
    <property type="match status" value="1"/>
</dbReference>
<reference evidence="3 4" key="1">
    <citation type="submission" date="2014-01" db="EMBL/GenBank/DDBJ databases">
        <authorList>
            <person name="Zuccon D."/>
        </authorList>
    </citation>
    <scope>NUCLEOTIDE SEQUENCE [LARGE SCALE GENOMIC DNA]</scope>
    <source>
        <strain evidence="3 4">Y31</strain>
    </source>
</reference>
<comment type="similarity">
    <text evidence="1 2">Belongs to the outer membrane factor (OMF) (TC 1.B.17) family.</text>
</comment>
<comment type="caution">
    <text evidence="3">The sequence shown here is derived from an EMBL/GenBank/DDBJ whole genome shotgun (WGS) entry which is preliminary data.</text>
</comment>
<organism evidence="3 4">
    <name type="scientific">Bibersteinia trehalosi Y31</name>
    <dbReference type="NCBI Taxonomy" id="1261658"/>
    <lineage>
        <taxon>Bacteria</taxon>
        <taxon>Pseudomonadati</taxon>
        <taxon>Pseudomonadota</taxon>
        <taxon>Gammaproteobacteria</taxon>
        <taxon>Pasteurellales</taxon>
        <taxon>Pasteurellaceae</taxon>
        <taxon>Bibersteinia</taxon>
    </lineage>
</organism>
<dbReference type="InterPro" id="IPR003423">
    <property type="entry name" value="OMP_efflux"/>
</dbReference>
<name>A0A179CXD7_BIBTR</name>
<dbReference type="GO" id="GO:0016020">
    <property type="term" value="C:membrane"/>
    <property type="evidence" value="ECO:0007669"/>
    <property type="project" value="InterPro"/>
</dbReference>
<dbReference type="Gene3D" id="2.20.200.10">
    <property type="entry name" value="Outer membrane efflux proteins (OEP)"/>
    <property type="match status" value="1"/>
</dbReference>
<dbReference type="EMBL" id="JACI01000002">
    <property type="protein sequence ID" value="OAQ14462.1"/>
    <property type="molecule type" value="Genomic_DNA"/>
</dbReference>
<gene>
    <name evidence="3" type="ORF">F480_08890</name>
</gene>
<dbReference type="InterPro" id="IPR010131">
    <property type="entry name" value="MdtP/NodT-like"/>
</dbReference>
<feature type="signal peptide" evidence="2">
    <location>
        <begin position="1"/>
        <end position="18"/>
    </location>
</feature>
<dbReference type="Pfam" id="PF02321">
    <property type="entry name" value="OEP"/>
    <property type="match status" value="2"/>
</dbReference>
<protein>
    <submittedName>
        <fullName evidence="3">Membrane protein</fullName>
    </submittedName>
</protein>
<sequence length="464" mass="50118">MKKLTLTSFAIFSVILTACSQMQINTESGISLPERFDQAEAAKGSAQIRQWWRNWHDPQLTALIEKGLNENLDIRLARARLSEAQANSDYAEAERGINIGASGSAVGGVSDVNTGVSNPGRSRSGGAYGGISASWEPDFFGQKRSDADAAQAVALSAQEQVYAAQLLVSSEIADNYFRIHALEQQNAVLEKNIKTMRELQRYVQGRFNAGQATAYEVNEIAAQITALQARQATLKAQADVSQRNIAILTGTVPQGFSIVKSGNPLAKIPAAPSGQLPAAVIERRPDIRANALQIQAAAAKSASARADLYPRFDINFMGRGGRIELNNDLSHISGLSGLAGLDVQLPLFTNGRIQANIDAADARLKAALIQYDKTLLTALGEVDSAYQNHRSLTAQTRLLQKSHTQAQKQASDAQLLFKHDDKTLDVAIRARVTALNYQEQLIQSQLAQAQNLLGLYKALGGGWL</sequence>
<dbReference type="SUPFAM" id="SSF56954">
    <property type="entry name" value="Outer membrane efflux proteins (OEP)"/>
    <property type="match status" value="1"/>
</dbReference>
<dbReference type="Proteomes" id="UP000078358">
    <property type="component" value="Unassembled WGS sequence"/>
</dbReference>
<keyword evidence="2" id="KW-0812">Transmembrane</keyword>
<evidence type="ECO:0000256" key="1">
    <source>
        <dbReference type="ARBA" id="ARBA00007613"/>
    </source>
</evidence>
<dbReference type="GO" id="GO:0015562">
    <property type="term" value="F:efflux transmembrane transporter activity"/>
    <property type="evidence" value="ECO:0007669"/>
    <property type="project" value="InterPro"/>
</dbReference>
<evidence type="ECO:0000256" key="2">
    <source>
        <dbReference type="RuleBase" id="RU362097"/>
    </source>
</evidence>
<evidence type="ECO:0000313" key="4">
    <source>
        <dbReference type="Proteomes" id="UP000078358"/>
    </source>
</evidence>
<evidence type="ECO:0000313" key="3">
    <source>
        <dbReference type="EMBL" id="OAQ14462.1"/>
    </source>
</evidence>
<keyword evidence="2" id="KW-0732">Signal</keyword>
<accession>A0A179CXD7</accession>
<dbReference type="RefSeq" id="WP_064318806.1">
    <property type="nucleotide sequence ID" value="NZ_JACI01000002.1"/>
</dbReference>
<keyword evidence="2" id="KW-0472">Membrane</keyword>
<proteinExistence type="inferred from homology"/>
<dbReference type="AlphaFoldDB" id="A0A179CXD7"/>
<feature type="chain" id="PRO_5007950121" evidence="2">
    <location>
        <begin position="19"/>
        <end position="464"/>
    </location>
</feature>
<keyword evidence="2" id="KW-0449">Lipoprotein</keyword>
<dbReference type="PATRIC" id="fig|1261658.3.peg.1774"/>
<dbReference type="NCBIfam" id="TIGR01845">
    <property type="entry name" value="outer_NodT"/>
    <property type="match status" value="1"/>
</dbReference>
<dbReference type="Gene3D" id="1.20.1600.10">
    <property type="entry name" value="Outer membrane efflux proteins (OEP)"/>
    <property type="match status" value="1"/>
</dbReference>